<reference evidence="5" key="2">
    <citation type="journal article" date="2023" name="Science">
        <title>Genomic signatures of disease resistance in endangered staghorn corals.</title>
        <authorList>
            <person name="Vollmer S.V."/>
            <person name="Selwyn J.D."/>
            <person name="Despard B.A."/>
            <person name="Roesel C.L."/>
        </authorList>
    </citation>
    <scope>NUCLEOTIDE SEQUENCE</scope>
    <source>
        <strain evidence="5">K2</strain>
    </source>
</reference>
<dbReference type="GO" id="GO:0000976">
    <property type="term" value="F:transcription cis-regulatory region binding"/>
    <property type="evidence" value="ECO:0007669"/>
    <property type="project" value="TreeGrafter"/>
</dbReference>
<dbReference type="SMART" id="SM00248">
    <property type="entry name" value="ANK"/>
    <property type="match status" value="5"/>
</dbReference>
<feature type="repeat" description="ANK" evidence="3">
    <location>
        <begin position="120"/>
        <end position="152"/>
    </location>
</feature>
<protein>
    <submittedName>
        <fullName evidence="5">Ankyrin repeat</fullName>
    </submittedName>
</protein>
<dbReference type="PROSITE" id="PS50088">
    <property type="entry name" value="ANK_REPEAT"/>
    <property type="match status" value="3"/>
</dbReference>
<dbReference type="Pfam" id="PF07525">
    <property type="entry name" value="SOCS_box"/>
    <property type="match status" value="1"/>
</dbReference>
<evidence type="ECO:0000313" key="6">
    <source>
        <dbReference type="Proteomes" id="UP001249851"/>
    </source>
</evidence>
<dbReference type="EMBL" id="JARQWQ010000009">
    <property type="protein sequence ID" value="KAK2569971.1"/>
    <property type="molecule type" value="Genomic_DNA"/>
</dbReference>
<gene>
    <name evidence="5" type="ORF">P5673_005832</name>
</gene>
<dbReference type="InterPro" id="IPR002110">
    <property type="entry name" value="Ankyrin_rpt"/>
</dbReference>
<dbReference type="InterPro" id="IPR036770">
    <property type="entry name" value="Ankyrin_rpt-contain_sf"/>
</dbReference>
<dbReference type="PROSITE" id="PS50225">
    <property type="entry name" value="SOCS"/>
    <property type="match status" value="1"/>
</dbReference>
<feature type="domain" description="SOCS box" evidence="4">
    <location>
        <begin position="273"/>
        <end position="328"/>
    </location>
</feature>
<sequence>MTQDSDHESTTLGRSSSVFQRRLLNEHTIDAPKMAGRSELLTFEYLPKSVQSLPHLHQMALTGNTAKLSELLSQDSTIASSVDIYGRTALHLVSSHGVYFSLKQLSKYCSKEMLDRPDCYRHTALHYAAQGGHTQCAKLLLESGSDVNVTQHTGNTPLHLAALYAYPEMVALLCRHGADVHARNTSEETPFQVATRSAYLNRGRVEFHCTILALQLNSGSSVTVQDNEGITPLHHVATYCEREQCTAFLRAAGANVRRRNHGNMTAAQLARVAVTKRMLRKLRKTPPRLEQFCMLVIRQRLGTCLRTKADQLPLPKALKDKLLHKTLSKVI</sequence>
<dbReference type="GO" id="GO:0045944">
    <property type="term" value="P:positive regulation of transcription by RNA polymerase II"/>
    <property type="evidence" value="ECO:0007669"/>
    <property type="project" value="TreeGrafter"/>
</dbReference>
<evidence type="ECO:0000256" key="1">
    <source>
        <dbReference type="ARBA" id="ARBA00022737"/>
    </source>
</evidence>
<dbReference type="SMART" id="SM00969">
    <property type="entry name" value="SOCS_box"/>
    <property type="match status" value="1"/>
</dbReference>
<name>A0AAD9VD10_ACRCE</name>
<feature type="repeat" description="ANK" evidence="3">
    <location>
        <begin position="228"/>
        <end position="261"/>
    </location>
</feature>
<keyword evidence="6" id="KW-1185">Reference proteome</keyword>
<feature type="repeat" description="ANK" evidence="3">
    <location>
        <begin position="153"/>
        <end position="185"/>
    </location>
</feature>
<dbReference type="CDD" id="cd03587">
    <property type="entry name" value="SOCS"/>
    <property type="match status" value="1"/>
</dbReference>
<dbReference type="Gene3D" id="1.10.750.20">
    <property type="entry name" value="SOCS box"/>
    <property type="match status" value="1"/>
</dbReference>
<dbReference type="SUPFAM" id="SSF48403">
    <property type="entry name" value="Ankyrin repeat"/>
    <property type="match status" value="1"/>
</dbReference>
<comment type="caution">
    <text evidence="5">The sequence shown here is derived from an EMBL/GenBank/DDBJ whole genome shotgun (WGS) entry which is preliminary data.</text>
</comment>
<proteinExistence type="predicted"/>
<dbReference type="InterPro" id="IPR050663">
    <property type="entry name" value="Ankyrin-SOCS_Box"/>
</dbReference>
<evidence type="ECO:0000259" key="4">
    <source>
        <dbReference type="PROSITE" id="PS50225"/>
    </source>
</evidence>
<dbReference type="InterPro" id="IPR001496">
    <property type="entry name" value="SOCS_box"/>
</dbReference>
<dbReference type="PROSITE" id="PS50297">
    <property type="entry name" value="ANK_REP_REGION"/>
    <property type="match status" value="2"/>
</dbReference>
<dbReference type="Pfam" id="PF00023">
    <property type="entry name" value="Ank"/>
    <property type="match status" value="2"/>
</dbReference>
<dbReference type="Pfam" id="PF12796">
    <property type="entry name" value="Ank_2"/>
    <property type="match status" value="1"/>
</dbReference>
<dbReference type="Proteomes" id="UP001249851">
    <property type="component" value="Unassembled WGS sequence"/>
</dbReference>
<dbReference type="PRINTS" id="PR01415">
    <property type="entry name" value="ANKYRIN"/>
</dbReference>
<keyword evidence="1" id="KW-0677">Repeat</keyword>
<dbReference type="PANTHER" id="PTHR24193">
    <property type="entry name" value="ANKYRIN REPEAT PROTEIN"/>
    <property type="match status" value="1"/>
</dbReference>
<keyword evidence="2 3" id="KW-0040">ANK repeat</keyword>
<dbReference type="AlphaFoldDB" id="A0AAD9VD10"/>
<evidence type="ECO:0000256" key="2">
    <source>
        <dbReference type="ARBA" id="ARBA00023043"/>
    </source>
</evidence>
<accession>A0AAD9VD10</accession>
<dbReference type="PANTHER" id="PTHR24193:SF121">
    <property type="entry name" value="ADA2A-CONTAINING COMPLEX COMPONENT 3, ISOFORM D"/>
    <property type="match status" value="1"/>
</dbReference>
<reference evidence="5" key="1">
    <citation type="journal article" date="2023" name="G3 (Bethesda)">
        <title>Whole genome assembly and annotation of the endangered Caribbean coral Acropora cervicornis.</title>
        <authorList>
            <person name="Selwyn J.D."/>
            <person name="Vollmer S.V."/>
        </authorList>
    </citation>
    <scope>NUCLEOTIDE SEQUENCE</scope>
    <source>
        <strain evidence="5">K2</strain>
    </source>
</reference>
<evidence type="ECO:0000313" key="5">
    <source>
        <dbReference type="EMBL" id="KAK2569971.1"/>
    </source>
</evidence>
<evidence type="ECO:0000256" key="3">
    <source>
        <dbReference type="PROSITE-ProRule" id="PRU00023"/>
    </source>
</evidence>
<dbReference type="GO" id="GO:0005634">
    <property type="term" value="C:nucleus"/>
    <property type="evidence" value="ECO:0007669"/>
    <property type="project" value="TreeGrafter"/>
</dbReference>
<dbReference type="Gene3D" id="1.25.40.20">
    <property type="entry name" value="Ankyrin repeat-containing domain"/>
    <property type="match status" value="2"/>
</dbReference>
<organism evidence="5 6">
    <name type="scientific">Acropora cervicornis</name>
    <name type="common">Staghorn coral</name>
    <dbReference type="NCBI Taxonomy" id="6130"/>
    <lineage>
        <taxon>Eukaryota</taxon>
        <taxon>Metazoa</taxon>
        <taxon>Cnidaria</taxon>
        <taxon>Anthozoa</taxon>
        <taxon>Hexacorallia</taxon>
        <taxon>Scleractinia</taxon>
        <taxon>Astrocoeniina</taxon>
        <taxon>Acroporidae</taxon>
        <taxon>Acropora</taxon>
    </lineage>
</organism>